<dbReference type="PIRSF" id="PIRSF004846">
    <property type="entry name" value="ModA"/>
    <property type="match status" value="1"/>
</dbReference>
<dbReference type="Gene3D" id="3.40.190.10">
    <property type="entry name" value="Periplasmic binding protein-like II"/>
    <property type="match status" value="2"/>
</dbReference>
<organism evidence="6 7">
    <name type="scientific">Cellulomonas fimi (strain ATCC 484 / DSM 20113 / JCM 1341 / CCUG 24087 / LMG 16345 / NBRC 15513 / NCIMB 8980 / NCTC 7547 / NRS-133)</name>
    <dbReference type="NCBI Taxonomy" id="590998"/>
    <lineage>
        <taxon>Bacteria</taxon>
        <taxon>Bacillati</taxon>
        <taxon>Actinomycetota</taxon>
        <taxon>Actinomycetes</taxon>
        <taxon>Micrococcales</taxon>
        <taxon>Cellulomonadaceae</taxon>
        <taxon>Cellulomonas</taxon>
    </lineage>
</organism>
<sequence length="281" mass="27696">MRRASRGPGWPRASRGAVAVALVLLAGCSAPAPGPASTSGAATSGDGGGLAGTVTVLAAASLQAAFDELAADFEAAHPGVDVRPVYDGSATLATQLLEGARGDVLATADESTMATVVDAGLVDGAPEVFTTNTLQVVVPAGNPQDVRSVADLADLASSGGHVVLCAPQVPCGAAARTVLTAAGVSLAAASEEQNVTAVLTKVAAGEADAGLVYRTDVRAAGDEVEGVDVDEAADVVNRYPIGVLAAGTRTSADQAVERAFVDLVLSDAGQRVLAARGFVAP</sequence>
<proteinExistence type="inferred from homology"/>
<feature type="binding site" evidence="4">
    <location>
        <position position="89"/>
    </location>
    <ligand>
        <name>molybdate</name>
        <dbReference type="ChEBI" id="CHEBI:36264"/>
    </ligand>
</feature>
<keyword evidence="7" id="KW-1185">Reference proteome</keyword>
<keyword evidence="4" id="KW-0500">Molybdenum</keyword>
<dbReference type="EMBL" id="CP002666">
    <property type="protein sequence ID" value="AEE45389.1"/>
    <property type="molecule type" value="Genomic_DNA"/>
</dbReference>
<dbReference type="PROSITE" id="PS51257">
    <property type="entry name" value="PROKAR_LIPOPROTEIN"/>
    <property type="match status" value="1"/>
</dbReference>
<dbReference type="HOGENOM" id="CLU_065520_0_1_11"/>
<evidence type="ECO:0000256" key="2">
    <source>
        <dbReference type="ARBA" id="ARBA00022723"/>
    </source>
</evidence>
<dbReference type="PANTHER" id="PTHR30632:SF0">
    <property type="entry name" value="SULFATE-BINDING PROTEIN"/>
    <property type="match status" value="1"/>
</dbReference>
<protein>
    <submittedName>
        <fullName evidence="6">Molybdenum ABC transporter, periplasmic molybdate-binding protein</fullName>
    </submittedName>
</protein>
<keyword evidence="2 4" id="KW-0479">Metal-binding</keyword>
<evidence type="ECO:0000256" key="3">
    <source>
        <dbReference type="ARBA" id="ARBA00022729"/>
    </source>
</evidence>
<dbReference type="Proteomes" id="UP000008460">
    <property type="component" value="Chromosome"/>
</dbReference>
<name>F4H437_CELFA</name>
<feature type="binding site" evidence="4">
    <location>
        <position position="213"/>
    </location>
    <ligand>
        <name>molybdate</name>
        <dbReference type="ChEBI" id="CHEBI:36264"/>
    </ligand>
</feature>
<dbReference type="GO" id="GO:0030973">
    <property type="term" value="F:molybdate ion binding"/>
    <property type="evidence" value="ECO:0007669"/>
    <property type="project" value="TreeGrafter"/>
</dbReference>
<keyword evidence="3 5" id="KW-0732">Signal</keyword>
<dbReference type="NCBIfam" id="TIGR01256">
    <property type="entry name" value="modA"/>
    <property type="match status" value="1"/>
</dbReference>
<comment type="similarity">
    <text evidence="1">Belongs to the bacterial solute-binding protein ModA family.</text>
</comment>
<feature type="binding site" evidence="4">
    <location>
        <position position="61"/>
    </location>
    <ligand>
        <name>molybdate</name>
        <dbReference type="ChEBI" id="CHEBI:36264"/>
    </ligand>
</feature>
<dbReference type="PANTHER" id="PTHR30632">
    <property type="entry name" value="MOLYBDATE-BINDING PERIPLASMIC PROTEIN"/>
    <property type="match status" value="1"/>
</dbReference>
<dbReference type="GO" id="GO:0046872">
    <property type="term" value="F:metal ion binding"/>
    <property type="evidence" value="ECO:0007669"/>
    <property type="project" value="UniProtKB-KW"/>
</dbReference>
<dbReference type="Pfam" id="PF13531">
    <property type="entry name" value="SBP_bac_11"/>
    <property type="match status" value="1"/>
</dbReference>
<dbReference type="KEGG" id="cfi:Celf_1254"/>
<dbReference type="STRING" id="590998.Celf_1254"/>
<feature type="signal peptide" evidence="5">
    <location>
        <begin position="1"/>
        <end position="32"/>
    </location>
</feature>
<dbReference type="RefSeq" id="WP_013770415.1">
    <property type="nucleotide sequence ID" value="NC_015514.1"/>
</dbReference>
<dbReference type="InterPro" id="IPR050682">
    <property type="entry name" value="ModA/WtpA"/>
</dbReference>
<evidence type="ECO:0000256" key="4">
    <source>
        <dbReference type="PIRSR" id="PIRSR004846-1"/>
    </source>
</evidence>
<dbReference type="InterPro" id="IPR005950">
    <property type="entry name" value="ModA"/>
</dbReference>
<gene>
    <name evidence="6" type="ordered locus">Celf_1254</name>
</gene>
<reference evidence="6 7" key="1">
    <citation type="submission" date="2011-04" db="EMBL/GenBank/DDBJ databases">
        <title>Complete sequence of Cellulomonas fimi ATCC 484.</title>
        <authorList>
            <consortium name="US DOE Joint Genome Institute"/>
            <person name="Lucas S."/>
            <person name="Han J."/>
            <person name="Lapidus A."/>
            <person name="Cheng J.-F."/>
            <person name="Goodwin L."/>
            <person name="Pitluck S."/>
            <person name="Peters L."/>
            <person name="Chertkov O."/>
            <person name="Detter J.C."/>
            <person name="Han C."/>
            <person name="Tapia R."/>
            <person name="Land M."/>
            <person name="Hauser L."/>
            <person name="Kyrpides N."/>
            <person name="Ivanova N."/>
            <person name="Ovchinnikova G."/>
            <person name="Pagani I."/>
            <person name="Mead D."/>
            <person name="Brumm P."/>
            <person name="Woyke T."/>
        </authorList>
    </citation>
    <scope>NUCLEOTIDE SEQUENCE [LARGE SCALE GENOMIC DNA]</scope>
    <source>
        <strain evidence="7">ATCC 484 / DSM 20113 / JCM 1341 / NBRC 15513 / NCIMB 8980 / NCTC 7547</strain>
    </source>
</reference>
<dbReference type="SUPFAM" id="SSF53850">
    <property type="entry name" value="Periplasmic binding protein-like II"/>
    <property type="match status" value="1"/>
</dbReference>
<dbReference type="GO" id="GO:0015689">
    <property type="term" value="P:molybdate ion transport"/>
    <property type="evidence" value="ECO:0007669"/>
    <property type="project" value="InterPro"/>
</dbReference>
<accession>F4H437</accession>
<evidence type="ECO:0000256" key="1">
    <source>
        <dbReference type="ARBA" id="ARBA00009175"/>
    </source>
</evidence>
<evidence type="ECO:0000313" key="6">
    <source>
        <dbReference type="EMBL" id="AEE45389.1"/>
    </source>
</evidence>
<evidence type="ECO:0000313" key="7">
    <source>
        <dbReference type="Proteomes" id="UP000008460"/>
    </source>
</evidence>
<feature type="chain" id="PRO_5038364944" evidence="5">
    <location>
        <begin position="33"/>
        <end position="281"/>
    </location>
</feature>
<dbReference type="AlphaFoldDB" id="F4H437"/>
<evidence type="ECO:0000256" key="5">
    <source>
        <dbReference type="SAM" id="SignalP"/>
    </source>
</evidence>
<feature type="binding site" evidence="4">
    <location>
        <position position="195"/>
    </location>
    <ligand>
        <name>molybdate</name>
        <dbReference type="ChEBI" id="CHEBI:36264"/>
    </ligand>
</feature>
<dbReference type="eggNOG" id="COG0725">
    <property type="taxonomic scope" value="Bacteria"/>
</dbReference>